<keyword evidence="1" id="KW-0802">TPR repeat</keyword>
<evidence type="ECO:0000313" key="4">
    <source>
        <dbReference type="EMBL" id="MDL0088004.1"/>
    </source>
</evidence>
<dbReference type="EMBL" id="JANURM010000001">
    <property type="protein sequence ID" value="MDL0087793.1"/>
    <property type="molecule type" value="Genomic_DNA"/>
</dbReference>
<dbReference type="InterPro" id="IPR019734">
    <property type="entry name" value="TPR_rpt"/>
</dbReference>
<dbReference type="PROSITE" id="PS50005">
    <property type="entry name" value="TPR"/>
    <property type="match status" value="1"/>
</dbReference>
<sequence length="341" mass="38893">MDIFFIGHRDPIFGVIVLFGIIFMVAFLSYAWGLFRSKDEKRRIEKFIKKFENKSSLSDEHINLLKNLDVNTATLGVLGTMFVKSGDFEKAISVYLIALSKAKIKEEKEFVLTELGSAYFKAGFLQNSTEIFLKAVEISPRNAVALRYLTMIDEKLKRFDDALNTLNSLNELGLDTREAKAYVRANIILNDKNLSVEQKSDEILALSGDFRLLKRMAMQLWLKNGLSLENFRDFADFSDVVDILYHQNKPVNLANSDYKALFYAKGLVDEPCKINGFELNVIRNLKTAGFDRADLSFNYVCNSCKNAFPMHFYRCPVCFSLGSVKITLTITEKTDENSMPF</sequence>
<evidence type="ECO:0000256" key="1">
    <source>
        <dbReference type="PROSITE-ProRule" id="PRU00339"/>
    </source>
</evidence>
<keyword evidence="2" id="KW-0472">Membrane</keyword>
<reference evidence="3" key="1">
    <citation type="submission" date="2022-08" db="EMBL/GenBank/DDBJ databases">
        <authorList>
            <person name="Wang H."/>
        </authorList>
    </citation>
    <scope>NUCLEOTIDE SEQUENCE</scope>
    <source>
        <strain evidence="3">PS10</strain>
    </source>
</reference>
<dbReference type="SUPFAM" id="SSF48452">
    <property type="entry name" value="TPR-like"/>
    <property type="match status" value="1"/>
</dbReference>
<protein>
    <recommendedName>
        <fullName evidence="6">Tetratricopeptide repeat protein</fullName>
    </recommendedName>
</protein>
<evidence type="ECO:0000256" key="2">
    <source>
        <dbReference type="SAM" id="Phobius"/>
    </source>
</evidence>
<dbReference type="Proteomes" id="UP001173801">
    <property type="component" value="Unassembled WGS sequence"/>
</dbReference>
<keyword evidence="5" id="KW-1185">Reference proteome</keyword>
<feature type="transmembrane region" description="Helical" evidence="2">
    <location>
        <begin position="12"/>
        <end position="35"/>
    </location>
</feature>
<dbReference type="RefSeq" id="WP_284936521.1">
    <property type="nucleotide sequence ID" value="NZ_JANURM010000001.1"/>
</dbReference>
<keyword evidence="2" id="KW-0812">Transmembrane</keyword>
<evidence type="ECO:0000313" key="3">
    <source>
        <dbReference type="EMBL" id="MDL0087793.1"/>
    </source>
</evidence>
<reference evidence="3" key="2">
    <citation type="journal article" date="2023" name="Microorganisms">
        <title>Isolation and Genomic Characteristics of Cat-Borne Campylobacter felis sp. nov. and Sheep-Borne Campylobacter ovis sp. nov.</title>
        <authorList>
            <person name="Wang H."/>
            <person name="Li Y."/>
            <person name="Gu Y."/>
            <person name="Zhou G."/>
            <person name="Chen X."/>
            <person name="Zhang X."/>
            <person name="Shao Z."/>
            <person name="Zhang J."/>
            <person name="Zhang M."/>
        </authorList>
    </citation>
    <scope>NUCLEOTIDE SEQUENCE</scope>
    <source>
        <strain evidence="3">PS10</strain>
    </source>
</reference>
<gene>
    <name evidence="3" type="ORF">NYG85_00180</name>
    <name evidence="4" type="ORF">NYG85_01255</name>
</gene>
<dbReference type="EMBL" id="JANURM010000001">
    <property type="protein sequence ID" value="MDL0088004.1"/>
    <property type="molecule type" value="Genomic_DNA"/>
</dbReference>
<accession>A0ABT7HLB4</accession>
<name>A0ABT7HLB4_9BACT</name>
<organism evidence="3 5">
    <name type="scientific">Campylobacter gastrosuis</name>
    <dbReference type="NCBI Taxonomy" id="2974576"/>
    <lineage>
        <taxon>Bacteria</taxon>
        <taxon>Pseudomonadati</taxon>
        <taxon>Campylobacterota</taxon>
        <taxon>Epsilonproteobacteria</taxon>
        <taxon>Campylobacterales</taxon>
        <taxon>Campylobacteraceae</taxon>
        <taxon>Campylobacter</taxon>
    </lineage>
</organism>
<feature type="repeat" description="TPR" evidence="1">
    <location>
        <begin position="109"/>
        <end position="142"/>
    </location>
</feature>
<evidence type="ECO:0000313" key="5">
    <source>
        <dbReference type="Proteomes" id="UP001173801"/>
    </source>
</evidence>
<dbReference type="Gene3D" id="1.25.40.10">
    <property type="entry name" value="Tetratricopeptide repeat domain"/>
    <property type="match status" value="1"/>
</dbReference>
<proteinExistence type="predicted"/>
<evidence type="ECO:0008006" key="6">
    <source>
        <dbReference type="Google" id="ProtNLM"/>
    </source>
</evidence>
<keyword evidence="2" id="KW-1133">Transmembrane helix</keyword>
<comment type="caution">
    <text evidence="3">The sequence shown here is derived from an EMBL/GenBank/DDBJ whole genome shotgun (WGS) entry which is preliminary data.</text>
</comment>
<dbReference type="InterPro" id="IPR011990">
    <property type="entry name" value="TPR-like_helical_dom_sf"/>
</dbReference>